<dbReference type="VEuPathDB" id="FungiDB:SCHCODRAFT_02744203"/>
<reference evidence="2 3" key="1">
    <citation type="journal article" date="2010" name="Nat. Biotechnol.">
        <title>Genome sequence of the model mushroom Schizophyllum commune.</title>
        <authorList>
            <person name="Ohm R.A."/>
            <person name="de Jong J.F."/>
            <person name="Lugones L.G."/>
            <person name="Aerts A."/>
            <person name="Kothe E."/>
            <person name="Stajich J.E."/>
            <person name="de Vries R.P."/>
            <person name="Record E."/>
            <person name="Levasseur A."/>
            <person name="Baker S.E."/>
            <person name="Bartholomew K.A."/>
            <person name="Coutinho P.M."/>
            <person name="Erdmann S."/>
            <person name="Fowler T.J."/>
            <person name="Gathman A.C."/>
            <person name="Lombard V."/>
            <person name="Henrissat B."/>
            <person name="Knabe N."/>
            <person name="Kuees U."/>
            <person name="Lilly W.W."/>
            <person name="Lindquist E."/>
            <person name="Lucas S."/>
            <person name="Magnuson J.K."/>
            <person name="Piumi F."/>
            <person name="Raudaskoski M."/>
            <person name="Salamov A."/>
            <person name="Schmutz J."/>
            <person name="Schwarze F.W.M.R."/>
            <person name="vanKuyk P.A."/>
            <person name="Horton J.S."/>
            <person name="Grigoriev I.V."/>
            <person name="Woesten H.A.B."/>
        </authorList>
    </citation>
    <scope>NUCLEOTIDE SEQUENCE [LARGE SCALE GENOMIC DNA]</scope>
    <source>
        <strain evidence="3">H4-8 / FGSC 9210</strain>
    </source>
</reference>
<feature type="compositionally biased region" description="Polar residues" evidence="1">
    <location>
        <begin position="554"/>
        <end position="571"/>
    </location>
</feature>
<feature type="compositionally biased region" description="Basic residues" evidence="1">
    <location>
        <begin position="849"/>
        <end position="861"/>
    </location>
</feature>
<feature type="compositionally biased region" description="Polar residues" evidence="1">
    <location>
        <begin position="109"/>
        <end position="119"/>
    </location>
</feature>
<dbReference type="HOGENOM" id="CLU_332378_0_0_1"/>
<sequence length="861" mass="91126">MLKLFKHRSSAAPPPARPPPRALSLSPEQLNDPAFSSSPADNPYAAHGRTDSSTSTSSFVVVRKPHSHGPAPAPSPRKSAEENSSGESADSRSSAETVTPPTSADCHDSSSAALKQPSRSADIPLVTVHPSRPGQTASQPNMPSRERRSPPRADTSNTRPSAPPRSTTAPAPPKPKALDSIDELDESNMFGVNLHNGGPYDAIRKAVKKASSPPSNGNAVPFGASLNLSPGQVLPHNFHPYAPYHSNVTPSNIDMPAKPPPRANFFPSSASAPGQKEATGLHRDDPYALATHALHQPGLPPTTALQRAAGIDLPPTGSGQPHKRRGSEQPPTWNPPMARRPSRPEVAGPSLAAPAPRQIPRMPSAPKLPSAMGPPSSTPIPRPPSTPANVGRERLPSRTPPPPMPPMPHANTAPMPSRSPPTPTSRSVSATASSTSTTPTQSSSSMPPVPGPSRTPPGPSRTPPTSSRTPPPPARAPKTVRNPSPNAPPPAYDEMFPPAGPSRPEKTGHLTVPEREQQESEPSEYGDEEDAYGGMEDTPPAIPASLMPGGGAQRIQQAQPRRWSEQPSSPMVQAGPPPAQQPRRVGVNHGLFEQRVPEPGAQHMQRAATVTGDPRAAQQYYPPPQPTASGFMRPPPPGRPVNGFTQYPNASRERVPMAHGPPPSAMPMPERRDRRVSEPWGMQQPSQYAPSVSTSSSGMSGRPRPSHVPQRLVMPSPLSGGGPPGSVHPPPRTASIQQARFVPPRHLPASSQGPPPARSHMQHQHLRQLGPPSMQPAPPSMQRAPPSVQPAPPVAAPIARSQSSRLFEDDRKLRKKGSAPPPRHESLPPVSVDLGFGRAAKVPEPAPPPKKRVLSKKRGIF</sequence>
<dbReference type="OMA" id="ACEADEH"/>
<feature type="compositionally biased region" description="Pro residues" evidence="1">
    <location>
        <begin position="12"/>
        <end position="21"/>
    </location>
</feature>
<dbReference type="EMBL" id="GL377302">
    <property type="protein sequence ID" value="EFJ03891.1"/>
    <property type="molecule type" value="Genomic_DNA"/>
</dbReference>
<feature type="region of interest" description="Disordered" evidence="1">
    <location>
        <begin position="309"/>
        <end position="585"/>
    </location>
</feature>
<dbReference type="RefSeq" id="XP_003038793.1">
    <property type="nucleotide sequence ID" value="XM_003038747.1"/>
</dbReference>
<dbReference type="eggNOG" id="ENOG502SYNZ">
    <property type="taxonomic scope" value="Eukaryota"/>
</dbReference>
<accession>D8PRY1</accession>
<evidence type="ECO:0000313" key="2">
    <source>
        <dbReference type="EMBL" id="EFJ03891.1"/>
    </source>
</evidence>
<dbReference type="STRING" id="578458.D8PRY1"/>
<dbReference type="GeneID" id="9585097"/>
<name>D8PRY1_SCHCM</name>
<feature type="compositionally biased region" description="Low complexity" evidence="1">
    <location>
        <begin position="85"/>
        <end position="96"/>
    </location>
</feature>
<gene>
    <name evidence="2" type="ORF">SCHCODRAFT_104286</name>
</gene>
<feature type="non-terminal residue" evidence="2">
    <location>
        <position position="861"/>
    </location>
</feature>
<feature type="compositionally biased region" description="Low complexity" evidence="1">
    <location>
        <begin position="424"/>
        <end position="446"/>
    </location>
</feature>
<feature type="compositionally biased region" description="Basic and acidic residues" evidence="1">
    <location>
        <begin position="503"/>
        <end position="518"/>
    </location>
</feature>
<feature type="region of interest" description="Disordered" evidence="1">
    <location>
        <begin position="597"/>
        <end position="861"/>
    </location>
</feature>
<protein>
    <submittedName>
        <fullName evidence="2">Uncharacterized protein</fullName>
    </submittedName>
</protein>
<feature type="region of interest" description="Disordered" evidence="1">
    <location>
        <begin position="1"/>
        <end position="184"/>
    </location>
</feature>
<dbReference type="OrthoDB" id="2684446at2759"/>
<proteinExistence type="predicted"/>
<feature type="compositionally biased region" description="Pro residues" evidence="1">
    <location>
        <begin position="398"/>
        <end position="408"/>
    </location>
</feature>
<feature type="compositionally biased region" description="Low complexity" evidence="1">
    <location>
        <begin position="690"/>
        <end position="703"/>
    </location>
</feature>
<feature type="compositionally biased region" description="Polar residues" evidence="1">
    <location>
        <begin position="133"/>
        <end position="142"/>
    </location>
</feature>
<dbReference type="Proteomes" id="UP000007431">
    <property type="component" value="Unassembled WGS sequence"/>
</dbReference>
<feature type="compositionally biased region" description="Acidic residues" evidence="1">
    <location>
        <begin position="519"/>
        <end position="531"/>
    </location>
</feature>
<evidence type="ECO:0000313" key="3">
    <source>
        <dbReference type="Proteomes" id="UP000007431"/>
    </source>
</evidence>
<feature type="compositionally biased region" description="Pro residues" evidence="1">
    <location>
        <begin position="376"/>
        <end position="386"/>
    </location>
</feature>
<feature type="compositionally biased region" description="Pro residues" evidence="1">
    <location>
        <begin position="447"/>
        <end position="462"/>
    </location>
</feature>
<evidence type="ECO:0000256" key="1">
    <source>
        <dbReference type="SAM" id="MobiDB-lite"/>
    </source>
</evidence>
<keyword evidence="3" id="KW-1185">Reference proteome</keyword>
<organism evidence="3">
    <name type="scientific">Schizophyllum commune (strain H4-8 / FGSC 9210)</name>
    <name type="common">Split gill fungus</name>
    <dbReference type="NCBI Taxonomy" id="578458"/>
    <lineage>
        <taxon>Eukaryota</taxon>
        <taxon>Fungi</taxon>
        <taxon>Dikarya</taxon>
        <taxon>Basidiomycota</taxon>
        <taxon>Agaricomycotina</taxon>
        <taxon>Agaricomycetes</taxon>
        <taxon>Agaricomycetidae</taxon>
        <taxon>Agaricales</taxon>
        <taxon>Schizophyllaceae</taxon>
        <taxon>Schizophyllum</taxon>
    </lineage>
</organism>
<dbReference type="InParanoid" id="D8PRY1"/>
<dbReference type="KEGG" id="scm:SCHCO_02744203"/>
<dbReference type="AlphaFoldDB" id="D8PRY1"/>